<organism evidence="2">
    <name type="scientific">Caudovirales sp. ctUL28</name>
    <dbReference type="NCBI Taxonomy" id="2826778"/>
    <lineage>
        <taxon>Viruses</taxon>
        <taxon>Duplodnaviria</taxon>
        <taxon>Heunggongvirae</taxon>
        <taxon>Uroviricota</taxon>
        <taxon>Caudoviricetes</taxon>
    </lineage>
</organism>
<accession>A0A8S5MUY0</accession>
<feature type="transmembrane region" description="Helical" evidence="1">
    <location>
        <begin position="6"/>
        <end position="25"/>
    </location>
</feature>
<evidence type="ECO:0000256" key="1">
    <source>
        <dbReference type="SAM" id="Phobius"/>
    </source>
</evidence>
<keyword evidence="1" id="KW-0472">Membrane</keyword>
<reference evidence="2" key="1">
    <citation type="journal article" date="2021" name="Proc. Natl. Acad. Sci. U.S.A.">
        <title>A Catalog of Tens of Thousands of Viruses from Human Metagenomes Reveals Hidden Associations with Chronic Diseases.</title>
        <authorList>
            <person name="Tisza M.J."/>
            <person name="Buck C.B."/>
        </authorList>
    </citation>
    <scope>NUCLEOTIDE SEQUENCE</scope>
    <source>
        <strain evidence="2">CtUL28</strain>
    </source>
</reference>
<proteinExistence type="predicted"/>
<name>A0A8S5MUY0_9CAUD</name>
<protein>
    <submittedName>
        <fullName evidence="2">Uncharacterized protein</fullName>
    </submittedName>
</protein>
<evidence type="ECO:0000313" key="2">
    <source>
        <dbReference type="EMBL" id="DAD86213.1"/>
    </source>
</evidence>
<keyword evidence="1" id="KW-1133">Transmembrane helix</keyword>
<dbReference type="EMBL" id="BK014996">
    <property type="protein sequence ID" value="DAD86213.1"/>
    <property type="molecule type" value="Genomic_DNA"/>
</dbReference>
<sequence length="73" mass="8238">MTEWEVMLFVYIVGMGLLATIAILFGKIGDLWLVVADLQDDQRGVVRDLMVLKTEVDAMAAREAERLRKGRIS</sequence>
<keyword evidence="1" id="KW-0812">Transmembrane</keyword>